<keyword evidence="1" id="KW-0472">Membrane</keyword>
<dbReference type="RefSeq" id="WP_135471612.1">
    <property type="nucleotide sequence ID" value="NZ_CASCNC010000001.1"/>
</dbReference>
<feature type="transmembrane region" description="Helical" evidence="1">
    <location>
        <begin position="36"/>
        <end position="66"/>
    </location>
</feature>
<evidence type="ECO:0000313" key="2">
    <source>
        <dbReference type="EMBL" id="TGG40615.1"/>
    </source>
</evidence>
<organism evidence="2 3">
    <name type="scientific">Duncaniella freteri</name>
    <dbReference type="NCBI Taxonomy" id="2530391"/>
    <lineage>
        <taxon>Bacteria</taxon>
        <taxon>Pseudomonadati</taxon>
        <taxon>Bacteroidota</taxon>
        <taxon>Bacteroidia</taxon>
        <taxon>Bacteroidales</taxon>
        <taxon>Muribaculaceae</taxon>
        <taxon>Duncaniella</taxon>
    </lineage>
</organism>
<keyword evidence="3" id="KW-1185">Reference proteome</keyword>
<name>A0A4Z0VA11_9BACT</name>
<dbReference type="EMBL" id="SJSA01000001">
    <property type="protein sequence ID" value="TGG40615.1"/>
    <property type="molecule type" value="Genomic_DNA"/>
</dbReference>
<accession>A0A4Z0VA11</accession>
<sequence>MSEIREQLSSIWIEIKETLHLNLDYAKLTATEKITVLLSTIAIVLICFAVGSIVIFLVALGLLLLLAKSTGLFGACMIMAGIFAVLLIAALLLRKQLVIDPIARFLSQLFLK</sequence>
<proteinExistence type="predicted"/>
<dbReference type="AlphaFoldDB" id="A0A4Z0VA11"/>
<evidence type="ECO:0000256" key="1">
    <source>
        <dbReference type="SAM" id="Phobius"/>
    </source>
</evidence>
<evidence type="ECO:0000313" key="3">
    <source>
        <dbReference type="Proteomes" id="UP000297635"/>
    </source>
</evidence>
<comment type="caution">
    <text evidence="2">The sequence shown here is derived from an EMBL/GenBank/DDBJ whole genome shotgun (WGS) entry which is preliminary data.</text>
</comment>
<evidence type="ECO:0008006" key="4">
    <source>
        <dbReference type="Google" id="ProtNLM"/>
    </source>
</evidence>
<gene>
    <name evidence="2" type="ORF">EZ315_08025</name>
</gene>
<keyword evidence="1" id="KW-0812">Transmembrane</keyword>
<protein>
    <recommendedName>
        <fullName evidence="4">Phage holin family protein</fullName>
    </recommendedName>
</protein>
<dbReference type="GeneID" id="82149737"/>
<dbReference type="Proteomes" id="UP000297635">
    <property type="component" value="Unassembled WGS sequence"/>
</dbReference>
<keyword evidence="1" id="KW-1133">Transmembrane helix</keyword>
<reference evidence="2 3" key="1">
    <citation type="submission" date="2019-02" db="EMBL/GenBank/DDBJ databases">
        <title>Isolation and identification of novel species under the genus Muribaculum.</title>
        <authorList>
            <person name="Miyake S."/>
            <person name="Ding Y."/>
            <person name="Low A."/>
            <person name="Soh M."/>
            <person name="Seedorf H."/>
        </authorList>
    </citation>
    <scope>NUCLEOTIDE SEQUENCE [LARGE SCALE GENOMIC DNA]</scope>
    <source>
        <strain evidence="2 3">TLL-A3</strain>
    </source>
</reference>
<feature type="transmembrane region" description="Helical" evidence="1">
    <location>
        <begin position="72"/>
        <end position="93"/>
    </location>
</feature>